<dbReference type="EMBL" id="CP076363">
    <property type="protein sequence ID" value="QWK92785.1"/>
    <property type="molecule type" value="Genomic_DNA"/>
</dbReference>
<proteinExistence type="predicted"/>
<dbReference type="Pfam" id="PF00850">
    <property type="entry name" value="Hist_deacetyl"/>
    <property type="match status" value="1"/>
</dbReference>
<sequence>MGAAACRGRSSRYARAQAAALVAVLDWDMHRGNGTEACFLDAPSVLTLLPHQEACFPPQRGGASGGVGSASTLAGLTGKEGGANRPRTFRAASAPISTDSPTPMSTTAGRQTRFRCGCG</sequence>
<geneLocation type="plasmid" evidence="3 4">
    <name>p2</name>
</geneLocation>
<evidence type="ECO:0000313" key="4">
    <source>
        <dbReference type="Proteomes" id="UP000679352"/>
    </source>
</evidence>
<protein>
    <recommendedName>
        <fullName evidence="2">Histone deacetylase domain-containing protein</fullName>
    </recommendedName>
</protein>
<dbReference type="AlphaFoldDB" id="A0A975PAJ9"/>
<name>A0A975PAJ9_9RHOB</name>
<feature type="domain" description="Histone deacetylase" evidence="2">
    <location>
        <begin position="13"/>
        <end position="63"/>
    </location>
</feature>
<keyword evidence="3" id="KW-0614">Plasmid</keyword>
<organism evidence="3 4">
    <name type="scientific">Gemmobacter fulvus</name>
    <dbReference type="NCBI Taxonomy" id="2840474"/>
    <lineage>
        <taxon>Bacteria</taxon>
        <taxon>Pseudomonadati</taxon>
        <taxon>Pseudomonadota</taxon>
        <taxon>Alphaproteobacteria</taxon>
        <taxon>Rhodobacterales</taxon>
        <taxon>Paracoccaceae</taxon>
        <taxon>Gemmobacter</taxon>
    </lineage>
</organism>
<gene>
    <name evidence="3" type="ORF">KM031_19215</name>
</gene>
<feature type="region of interest" description="Disordered" evidence="1">
    <location>
        <begin position="59"/>
        <end position="111"/>
    </location>
</feature>
<feature type="compositionally biased region" description="Polar residues" evidence="1">
    <location>
        <begin position="95"/>
        <end position="110"/>
    </location>
</feature>
<dbReference type="Proteomes" id="UP000679352">
    <property type="component" value="Plasmid p2"/>
</dbReference>
<keyword evidence="4" id="KW-1185">Reference proteome</keyword>
<evidence type="ECO:0000256" key="1">
    <source>
        <dbReference type="SAM" id="MobiDB-lite"/>
    </source>
</evidence>
<dbReference type="SUPFAM" id="SSF52768">
    <property type="entry name" value="Arginase/deacetylase"/>
    <property type="match status" value="1"/>
</dbReference>
<accession>A0A975PAJ9</accession>
<dbReference type="Gene3D" id="3.40.800.20">
    <property type="entry name" value="Histone deacetylase domain"/>
    <property type="match status" value="1"/>
</dbReference>
<reference evidence="3" key="1">
    <citation type="submission" date="2021-06" db="EMBL/GenBank/DDBJ databases">
        <authorList>
            <person name="Lee C.-S."/>
            <person name="Jin L."/>
        </authorList>
    </citation>
    <scope>NUCLEOTIDE SEQUENCE</scope>
    <source>
        <strain evidence="3">Con5</strain>
        <plasmid evidence="3">p2</plasmid>
    </source>
</reference>
<dbReference type="InterPro" id="IPR037138">
    <property type="entry name" value="His_deacetylse_dom_sf"/>
</dbReference>
<evidence type="ECO:0000313" key="3">
    <source>
        <dbReference type="EMBL" id="QWK92785.1"/>
    </source>
</evidence>
<evidence type="ECO:0000259" key="2">
    <source>
        <dbReference type="Pfam" id="PF00850"/>
    </source>
</evidence>
<dbReference type="KEGG" id="gfu:KM031_19215"/>
<dbReference type="InterPro" id="IPR023696">
    <property type="entry name" value="Ureohydrolase_dom_sf"/>
</dbReference>
<dbReference type="InterPro" id="IPR023801">
    <property type="entry name" value="His_deacetylse_dom"/>
</dbReference>